<sequence length="122" mass="14391">MVDSQLFVKLPKELISIILSFDKHFRIEHGIPISIVPKDDSRYILLKSVCRFSSGFLDVMNFGGIRITQRSYLSRPLINVKKLHDQDQIYVVITETKNGISYFIEHTRIINNKKHLRYKYHL</sequence>
<proteinExistence type="predicted"/>
<reference evidence="1" key="1">
    <citation type="journal article" date="2020" name="Nature">
        <title>Giant virus diversity and host interactions through global metagenomics.</title>
        <authorList>
            <person name="Schulz F."/>
            <person name="Roux S."/>
            <person name="Paez-Espino D."/>
            <person name="Jungbluth S."/>
            <person name="Walsh D.A."/>
            <person name="Denef V.J."/>
            <person name="McMahon K.D."/>
            <person name="Konstantinidis K.T."/>
            <person name="Eloe-Fadrosh E.A."/>
            <person name="Kyrpides N.C."/>
            <person name="Woyke T."/>
        </authorList>
    </citation>
    <scope>NUCLEOTIDE SEQUENCE</scope>
    <source>
        <strain evidence="1">GVMAG-M-3300027770-73</strain>
    </source>
</reference>
<organism evidence="1">
    <name type="scientific">viral metagenome</name>
    <dbReference type="NCBI Taxonomy" id="1070528"/>
    <lineage>
        <taxon>unclassified sequences</taxon>
        <taxon>metagenomes</taxon>
        <taxon>organismal metagenomes</taxon>
    </lineage>
</organism>
<name>A0A6C0LBM7_9ZZZZ</name>
<dbReference type="AlphaFoldDB" id="A0A6C0LBM7"/>
<dbReference type="EMBL" id="MN740472">
    <property type="protein sequence ID" value="QHU28386.1"/>
    <property type="molecule type" value="Genomic_DNA"/>
</dbReference>
<accession>A0A6C0LBM7</accession>
<protein>
    <submittedName>
        <fullName evidence="1">Uncharacterized protein</fullName>
    </submittedName>
</protein>
<evidence type="ECO:0000313" key="1">
    <source>
        <dbReference type="EMBL" id="QHU28386.1"/>
    </source>
</evidence>